<dbReference type="EMBL" id="VEPZ02001129">
    <property type="protein sequence ID" value="KAE8692844.1"/>
    <property type="molecule type" value="Genomic_DNA"/>
</dbReference>
<evidence type="ECO:0000256" key="7">
    <source>
        <dbReference type="ARBA" id="ARBA00023242"/>
    </source>
</evidence>
<comment type="subcellular location">
    <subcellularLocation>
        <location evidence="8 9">Nucleus</location>
    </subcellularLocation>
</comment>
<reference evidence="12" key="1">
    <citation type="submission" date="2019-09" db="EMBL/GenBank/DDBJ databases">
        <title>Draft genome information of white flower Hibiscus syriacus.</title>
        <authorList>
            <person name="Kim Y.-M."/>
        </authorList>
    </citation>
    <scope>NUCLEOTIDE SEQUENCE [LARGE SCALE GENOMIC DNA]</scope>
    <source>
        <strain evidence="12">YM2019G1</strain>
    </source>
</reference>
<feature type="region of interest" description="Disordered" evidence="10">
    <location>
        <begin position="127"/>
        <end position="150"/>
    </location>
</feature>
<evidence type="ECO:0000256" key="6">
    <source>
        <dbReference type="ARBA" id="ARBA00023163"/>
    </source>
</evidence>
<dbReference type="Pfam" id="PF02701">
    <property type="entry name" value="Zn_ribbon_Dof"/>
    <property type="match status" value="1"/>
</dbReference>
<dbReference type="OrthoDB" id="1927254at2759"/>
<dbReference type="GO" id="GO:0003677">
    <property type="term" value="F:DNA binding"/>
    <property type="evidence" value="ECO:0007669"/>
    <property type="project" value="UniProtKB-UniRule"/>
</dbReference>
<dbReference type="PANTHER" id="PTHR31992:SF193">
    <property type="entry name" value="DOF ZINC FINGER PROTEIN DOF3.6"/>
    <property type="match status" value="1"/>
</dbReference>
<dbReference type="PROSITE" id="PS01361">
    <property type="entry name" value="ZF_DOF_1"/>
    <property type="match status" value="1"/>
</dbReference>
<dbReference type="GO" id="GO:0005634">
    <property type="term" value="C:nucleus"/>
    <property type="evidence" value="ECO:0007669"/>
    <property type="project" value="UniProtKB-SubCell"/>
</dbReference>
<evidence type="ECO:0000256" key="8">
    <source>
        <dbReference type="PROSITE-ProRule" id="PRU00071"/>
    </source>
</evidence>
<evidence type="ECO:0000313" key="13">
    <source>
        <dbReference type="Proteomes" id="UP000436088"/>
    </source>
</evidence>
<keyword evidence="6 9" id="KW-0804">Transcription</keyword>
<protein>
    <recommendedName>
        <fullName evidence="9">Dof zinc finger protein</fullName>
    </recommendedName>
</protein>
<feature type="region of interest" description="Disordered" evidence="10">
    <location>
        <begin position="19"/>
        <end position="65"/>
    </location>
</feature>
<dbReference type="GO" id="GO:0003700">
    <property type="term" value="F:DNA-binding transcription factor activity"/>
    <property type="evidence" value="ECO:0007669"/>
    <property type="project" value="UniProtKB-UniRule"/>
</dbReference>
<evidence type="ECO:0000256" key="5">
    <source>
        <dbReference type="ARBA" id="ARBA00023125"/>
    </source>
</evidence>
<dbReference type="InterPro" id="IPR045174">
    <property type="entry name" value="Dof"/>
</dbReference>
<evidence type="ECO:0000313" key="12">
    <source>
        <dbReference type="EMBL" id="KAE8692844.1"/>
    </source>
</evidence>
<dbReference type="InterPro" id="IPR003851">
    <property type="entry name" value="Znf_Dof"/>
</dbReference>
<evidence type="ECO:0000256" key="1">
    <source>
        <dbReference type="ARBA" id="ARBA00022723"/>
    </source>
</evidence>
<feature type="compositionally biased region" description="Pro residues" evidence="10">
    <location>
        <begin position="37"/>
        <end position="53"/>
    </location>
</feature>
<dbReference type="PROSITE" id="PS50884">
    <property type="entry name" value="ZF_DOF_2"/>
    <property type="match status" value="1"/>
</dbReference>
<gene>
    <name evidence="12" type="ORF">F3Y22_tig00110828pilonHSYRG00089</name>
</gene>
<keyword evidence="7 8" id="KW-0539">Nucleus</keyword>
<comment type="function">
    <text evidence="9">Transcription factor that binds specifically to a 5'-AA[AG]G-3' consensus core sequence.</text>
</comment>
<keyword evidence="1 9" id="KW-0479">Metal-binding</keyword>
<organism evidence="12 13">
    <name type="scientific">Hibiscus syriacus</name>
    <name type="common">Rose of Sharon</name>
    <dbReference type="NCBI Taxonomy" id="106335"/>
    <lineage>
        <taxon>Eukaryota</taxon>
        <taxon>Viridiplantae</taxon>
        <taxon>Streptophyta</taxon>
        <taxon>Embryophyta</taxon>
        <taxon>Tracheophyta</taxon>
        <taxon>Spermatophyta</taxon>
        <taxon>Magnoliopsida</taxon>
        <taxon>eudicotyledons</taxon>
        <taxon>Gunneridae</taxon>
        <taxon>Pentapetalae</taxon>
        <taxon>rosids</taxon>
        <taxon>malvids</taxon>
        <taxon>Malvales</taxon>
        <taxon>Malvaceae</taxon>
        <taxon>Malvoideae</taxon>
        <taxon>Hibiscus</taxon>
    </lineage>
</organism>
<dbReference type="PANTHER" id="PTHR31992">
    <property type="entry name" value="DOF ZINC FINGER PROTEIN DOF1.4-RELATED"/>
    <property type="match status" value="1"/>
</dbReference>
<dbReference type="GO" id="GO:0008270">
    <property type="term" value="F:zinc ion binding"/>
    <property type="evidence" value="ECO:0007669"/>
    <property type="project" value="UniProtKB-KW"/>
</dbReference>
<name>A0A6A2ZLE0_HIBSY</name>
<dbReference type="Proteomes" id="UP000436088">
    <property type="component" value="Unassembled WGS sequence"/>
</dbReference>
<comment type="caution">
    <text evidence="12">The sequence shown here is derived from an EMBL/GenBank/DDBJ whole genome shotgun (WGS) entry which is preliminary data.</text>
</comment>
<evidence type="ECO:0000256" key="10">
    <source>
        <dbReference type="SAM" id="MobiDB-lite"/>
    </source>
</evidence>
<accession>A0A6A2ZLE0</accession>
<evidence type="ECO:0000256" key="4">
    <source>
        <dbReference type="ARBA" id="ARBA00023015"/>
    </source>
</evidence>
<evidence type="ECO:0000256" key="9">
    <source>
        <dbReference type="RuleBase" id="RU369094"/>
    </source>
</evidence>
<keyword evidence="13" id="KW-1185">Reference proteome</keyword>
<feature type="compositionally biased region" description="Low complexity" evidence="10">
    <location>
        <begin position="27"/>
        <end position="36"/>
    </location>
</feature>
<keyword evidence="4 9" id="KW-0805">Transcription regulation</keyword>
<keyword evidence="2 8" id="KW-0863">Zinc-finger</keyword>
<dbReference type="AlphaFoldDB" id="A0A6A2ZLE0"/>
<evidence type="ECO:0000256" key="2">
    <source>
        <dbReference type="ARBA" id="ARBA00022771"/>
    </source>
</evidence>
<sequence>MVFTSIPAYLDPAHWQQQLRTNHQAVPGSSPSSHQLLPPPGPPQPPPAAPPPIGGDGAGSIRPGSMTDRARLANMQMPEAALKCPRCESTNTKFCYFNNYNLTQPRYFCKACKRYWTRGGALRNVPVGGGCRRNKRSKGSGSKSAVTDDRKTAFSSSSAISSKSTASTDILGLGPQGPQLSFMAPLRHLTGFGLNYGTISAPLGVPSDWNADATGFDQWRLPPQFPFLGDLESSGLYQFETAGDEQPSGYGVVAGAHQVRPNISSSTPPTQMAPVKMDGNNQQELNFSRQIPGNDHQYWGGTAWTDVSSFSSSSTSNP</sequence>
<proteinExistence type="predicted"/>
<keyword evidence="3 9" id="KW-0862">Zinc</keyword>
<evidence type="ECO:0000256" key="3">
    <source>
        <dbReference type="ARBA" id="ARBA00022833"/>
    </source>
</evidence>
<keyword evidence="5 8" id="KW-0238">DNA-binding</keyword>
<evidence type="ECO:0000259" key="11">
    <source>
        <dbReference type="PROSITE" id="PS50884"/>
    </source>
</evidence>
<feature type="domain" description="Dof-type" evidence="11">
    <location>
        <begin position="82"/>
        <end position="136"/>
    </location>
</feature>